<feature type="domain" description="DUF7918" evidence="3">
    <location>
        <begin position="27"/>
        <end position="239"/>
    </location>
</feature>
<dbReference type="AlphaFoldDB" id="A0A4Q9N038"/>
<keyword evidence="2" id="KW-0732">Signal</keyword>
<dbReference type="EMBL" id="ML143395">
    <property type="protein sequence ID" value="TBU32462.1"/>
    <property type="molecule type" value="Genomic_DNA"/>
</dbReference>
<protein>
    <recommendedName>
        <fullName evidence="3">DUF7918 domain-containing protein</fullName>
    </recommendedName>
</protein>
<dbReference type="Proteomes" id="UP000292957">
    <property type="component" value="Unassembled WGS sequence"/>
</dbReference>
<dbReference type="PANTHER" id="PTHR36223">
    <property type="entry name" value="BETA-LACTAMASE-TYPE TRANSPEPTIDASE FOLD DOMAIN CONTAINING PROTEIN"/>
    <property type="match status" value="1"/>
</dbReference>
<gene>
    <name evidence="4" type="ORF">BD311DRAFT_33709</name>
</gene>
<evidence type="ECO:0000259" key="3">
    <source>
        <dbReference type="Pfam" id="PF25534"/>
    </source>
</evidence>
<dbReference type="InterPro" id="IPR057678">
    <property type="entry name" value="DUF7918"/>
</dbReference>
<proteinExistence type="predicted"/>
<name>A0A4Q9N038_9APHY</name>
<evidence type="ECO:0000256" key="2">
    <source>
        <dbReference type="SAM" id="SignalP"/>
    </source>
</evidence>
<organism evidence="4">
    <name type="scientific">Dichomitus squalens</name>
    <dbReference type="NCBI Taxonomy" id="114155"/>
    <lineage>
        <taxon>Eukaryota</taxon>
        <taxon>Fungi</taxon>
        <taxon>Dikarya</taxon>
        <taxon>Basidiomycota</taxon>
        <taxon>Agaricomycotina</taxon>
        <taxon>Agaricomycetes</taxon>
        <taxon>Polyporales</taxon>
        <taxon>Polyporaceae</taxon>
        <taxon>Dichomitus</taxon>
    </lineage>
</organism>
<dbReference type="PANTHER" id="PTHR36223:SF1">
    <property type="entry name" value="TRANSCRIPTION ELONGATION FACTOR EAF N-TERMINAL DOMAIN-CONTAINING PROTEIN"/>
    <property type="match status" value="1"/>
</dbReference>
<dbReference type="OrthoDB" id="3237202at2759"/>
<sequence>MLGRLFPFFQVALLVLQDMPVHAGFFVHIRSEGERLREYGVEKKEANGYTSIISCYIASESGKTFEVYWHEPASKTDMLVKVEMDGQLTDEVAHFEYEGTGVSKGVIEYAQRAVRLYRFEDVKTTDDDSVARPGRVSAKLGTITVSLFLVSRWDESKARGSLKRPRMNPKSVANPGYIHEKDKKEGRHNVCFGPREAMSSYSTSFQVYNPIGQHKRPIMVFVFNYRPRAVLENKGYVPPSAHAIGAGRKRPSTSAVPHASKRPRKHSPEVIVISDSEGSEKSSESSDSSEGEEDTLGPESEEDVQETPVVGRMSEDDTEDIELAVGHEIAFLQVYSMVLDHECQERPAC</sequence>
<evidence type="ECO:0000313" key="4">
    <source>
        <dbReference type="EMBL" id="TBU32462.1"/>
    </source>
</evidence>
<feature type="region of interest" description="Disordered" evidence="1">
    <location>
        <begin position="238"/>
        <end position="321"/>
    </location>
</feature>
<dbReference type="Pfam" id="PF25534">
    <property type="entry name" value="DUF7918"/>
    <property type="match status" value="1"/>
</dbReference>
<feature type="compositionally biased region" description="Acidic residues" evidence="1">
    <location>
        <begin position="287"/>
        <end position="305"/>
    </location>
</feature>
<feature type="chain" id="PRO_5020523793" description="DUF7918 domain-containing protein" evidence="2">
    <location>
        <begin position="24"/>
        <end position="349"/>
    </location>
</feature>
<reference evidence="4" key="1">
    <citation type="submission" date="2019-01" db="EMBL/GenBank/DDBJ databases">
        <title>Draft genome sequences of three monokaryotic isolates of the white-rot basidiomycete fungus Dichomitus squalens.</title>
        <authorList>
            <consortium name="DOE Joint Genome Institute"/>
            <person name="Lopez S.C."/>
            <person name="Andreopoulos B."/>
            <person name="Pangilinan J."/>
            <person name="Lipzen A."/>
            <person name="Riley R."/>
            <person name="Ahrendt S."/>
            <person name="Ng V."/>
            <person name="Barry K."/>
            <person name="Daum C."/>
            <person name="Grigoriev I.V."/>
            <person name="Hilden K.S."/>
            <person name="Makela M.R."/>
            <person name="de Vries R.P."/>
        </authorList>
    </citation>
    <scope>NUCLEOTIDE SEQUENCE [LARGE SCALE GENOMIC DNA]</scope>
    <source>
        <strain evidence="4">OM18370.1</strain>
    </source>
</reference>
<evidence type="ECO:0000256" key="1">
    <source>
        <dbReference type="SAM" id="MobiDB-lite"/>
    </source>
</evidence>
<feature type="signal peptide" evidence="2">
    <location>
        <begin position="1"/>
        <end position="23"/>
    </location>
</feature>
<accession>A0A4Q9N038</accession>